<evidence type="ECO:0000313" key="5">
    <source>
        <dbReference type="Proteomes" id="UP001597120"/>
    </source>
</evidence>
<dbReference type="InterPro" id="IPR050362">
    <property type="entry name" value="Cation-dep_OMT"/>
</dbReference>
<dbReference type="InterPro" id="IPR029063">
    <property type="entry name" value="SAM-dependent_MTases_sf"/>
</dbReference>
<proteinExistence type="predicted"/>
<dbReference type="EC" id="2.1.1.-" evidence="4"/>
<evidence type="ECO:0000313" key="4">
    <source>
        <dbReference type="EMBL" id="MFD0870074.1"/>
    </source>
</evidence>
<dbReference type="Proteomes" id="UP001597120">
    <property type="component" value="Unassembled WGS sequence"/>
</dbReference>
<protein>
    <submittedName>
        <fullName evidence="4">O-methyltransferase</fullName>
        <ecNumber evidence="4">2.1.1.-</ecNumber>
    </submittedName>
</protein>
<dbReference type="PANTHER" id="PTHR10509:SF14">
    <property type="entry name" value="CAFFEOYL-COA O-METHYLTRANSFERASE 3-RELATED"/>
    <property type="match status" value="1"/>
</dbReference>
<organism evidence="4 5">
    <name type="scientific">Paenibacillus residui</name>
    <dbReference type="NCBI Taxonomy" id="629724"/>
    <lineage>
        <taxon>Bacteria</taxon>
        <taxon>Bacillati</taxon>
        <taxon>Bacillota</taxon>
        <taxon>Bacilli</taxon>
        <taxon>Bacillales</taxon>
        <taxon>Paenibacillaceae</taxon>
        <taxon>Paenibacillus</taxon>
    </lineage>
</organism>
<name>A0ABW3DBV4_9BACL</name>
<keyword evidence="2 4" id="KW-0808">Transferase</keyword>
<dbReference type="Pfam" id="PF01596">
    <property type="entry name" value="Methyltransf_3"/>
    <property type="match status" value="1"/>
</dbReference>
<keyword evidence="1 4" id="KW-0489">Methyltransferase</keyword>
<keyword evidence="3" id="KW-0949">S-adenosyl-L-methionine</keyword>
<dbReference type="GO" id="GO:0008168">
    <property type="term" value="F:methyltransferase activity"/>
    <property type="evidence" value="ECO:0007669"/>
    <property type="project" value="UniProtKB-KW"/>
</dbReference>
<reference evidence="5" key="1">
    <citation type="journal article" date="2019" name="Int. J. Syst. Evol. Microbiol.">
        <title>The Global Catalogue of Microorganisms (GCM) 10K type strain sequencing project: providing services to taxonomists for standard genome sequencing and annotation.</title>
        <authorList>
            <consortium name="The Broad Institute Genomics Platform"/>
            <consortium name="The Broad Institute Genome Sequencing Center for Infectious Disease"/>
            <person name="Wu L."/>
            <person name="Ma J."/>
        </authorList>
    </citation>
    <scope>NUCLEOTIDE SEQUENCE [LARGE SCALE GENOMIC DNA]</scope>
    <source>
        <strain evidence="5">CCUG 57263</strain>
    </source>
</reference>
<dbReference type="Gene3D" id="3.40.50.150">
    <property type="entry name" value="Vaccinia Virus protein VP39"/>
    <property type="match status" value="1"/>
</dbReference>
<dbReference type="EMBL" id="JBHTIU010000039">
    <property type="protein sequence ID" value="MFD0870074.1"/>
    <property type="molecule type" value="Genomic_DNA"/>
</dbReference>
<dbReference type="InterPro" id="IPR002935">
    <property type="entry name" value="SAM_O-MeTrfase"/>
</dbReference>
<gene>
    <name evidence="4" type="ORF">ACFQ03_13010</name>
</gene>
<evidence type="ECO:0000256" key="3">
    <source>
        <dbReference type="ARBA" id="ARBA00022691"/>
    </source>
</evidence>
<dbReference type="GO" id="GO:0032259">
    <property type="term" value="P:methylation"/>
    <property type="evidence" value="ECO:0007669"/>
    <property type="project" value="UniProtKB-KW"/>
</dbReference>
<dbReference type="SUPFAM" id="SSF53335">
    <property type="entry name" value="S-adenosyl-L-methionine-dependent methyltransferases"/>
    <property type="match status" value="1"/>
</dbReference>
<accession>A0ABW3DBV4</accession>
<evidence type="ECO:0000256" key="1">
    <source>
        <dbReference type="ARBA" id="ARBA00022603"/>
    </source>
</evidence>
<dbReference type="RefSeq" id="WP_379288571.1">
    <property type="nucleotide sequence ID" value="NZ_JBHTIU010000039.1"/>
</dbReference>
<keyword evidence="5" id="KW-1185">Reference proteome</keyword>
<comment type="caution">
    <text evidence="4">The sequence shown here is derived from an EMBL/GenBank/DDBJ whole genome shotgun (WGS) entry which is preliminary data.</text>
</comment>
<dbReference type="PROSITE" id="PS51682">
    <property type="entry name" value="SAM_OMT_I"/>
    <property type="match status" value="1"/>
</dbReference>
<sequence>MSALDEEKYAESLLGPDPDLERVLERIRKKDMPEVSIAPGYGKLLTILVRISGAQQILEIGALGGYSGICLARGLGDDGQLVSLELKPEYAELARYHMEEAGLGDKVEYRIGEALISLEALAAEGRTFDFFFIDADKGNYPAYLDWAIKLANPGAIIVGDNTFMRGKTVNPEKQGNSVVNMRQFNERITSDERLEGVLLPAYDGLAIARVK</sequence>
<evidence type="ECO:0000256" key="2">
    <source>
        <dbReference type="ARBA" id="ARBA00022679"/>
    </source>
</evidence>
<dbReference type="PANTHER" id="PTHR10509">
    <property type="entry name" value="O-METHYLTRANSFERASE-RELATED"/>
    <property type="match status" value="1"/>
</dbReference>